<dbReference type="SUPFAM" id="SSF51366">
    <property type="entry name" value="Ribulose-phoshate binding barrel"/>
    <property type="match status" value="1"/>
</dbReference>
<proteinExistence type="inferred from homology"/>
<evidence type="ECO:0000256" key="9">
    <source>
        <dbReference type="ARBA" id="ARBA00025475"/>
    </source>
</evidence>
<comment type="pathway">
    <text evidence="1">Amino-acid biosynthesis; L-histidine biosynthesis; L-histidine from 5-phospho-alpha-D-ribose 1-diphosphate: step 5/9.</text>
</comment>
<evidence type="ECO:0000256" key="3">
    <source>
        <dbReference type="ARBA" id="ARBA00011152"/>
    </source>
</evidence>
<keyword evidence="14" id="KW-1185">Reference proteome</keyword>
<evidence type="ECO:0000256" key="4">
    <source>
        <dbReference type="ARBA" id="ARBA00012809"/>
    </source>
</evidence>
<evidence type="ECO:0000256" key="2">
    <source>
        <dbReference type="ARBA" id="ARBA00009667"/>
    </source>
</evidence>
<evidence type="ECO:0000256" key="12">
    <source>
        <dbReference type="RuleBase" id="RU003657"/>
    </source>
</evidence>
<dbReference type="Proteomes" id="UP001148189">
    <property type="component" value="Unassembled WGS sequence"/>
</dbReference>
<keyword evidence="6 12" id="KW-0028">Amino-acid biosynthesis</keyword>
<organism evidence="13 14">
    <name type="scientific">Pseudomonas shahriarae</name>
    <dbReference type="NCBI Taxonomy" id="2745512"/>
    <lineage>
        <taxon>Bacteria</taxon>
        <taxon>Pseudomonadati</taxon>
        <taxon>Pseudomonadota</taxon>
        <taxon>Gammaproteobacteria</taxon>
        <taxon>Pseudomonadales</taxon>
        <taxon>Pseudomonadaceae</taxon>
        <taxon>Pseudomonas</taxon>
    </lineage>
</organism>
<dbReference type="CDD" id="cd04731">
    <property type="entry name" value="HisF"/>
    <property type="match status" value="1"/>
</dbReference>
<dbReference type="InterPro" id="IPR050064">
    <property type="entry name" value="IGPS_HisA/HisF"/>
</dbReference>
<dbReference type="NCBIfam" id="TIGR03572">
    <property type="entry name" value="WbuZ"/>
    <property type="match status" value="1"/>
</dbReference>
<dbReference type="RefSeq" id="WP_169961299.1">
    <property type="nucleotide sequence ID" value="NZ_JAMDHD010000049.1"/>
</dbReference>
<dbReference type="InterPro" id="IPR020021">
    <property type="entry name" value="Glycosyl_amidation-assoc_WbuZ"/>
</dbReference>
<sequence>MLRPRIIPCLLIQDSGLVKTVRFKDPKYVGDPINAVKIFNEKEADELIVVDIDATVNGREPNYKQIAHLAAECRMPLCYGGGIRTPEQAKRIIASGVEKVAISAAALEDPQLITRIAEEIGRQSVVVVLDHKKRLLSKQHDVWTHNGTRNTKRNVLDVAAEVEKHGAGEIVINSIDNDGRMKGYDIDLAMELRKAVSIPVTILGGGGSLEHMGEVISVCGVVGVAAGSFFVFKGPYRAVLISYPSAAQKDTLILSALKLH</sequence>
<dbReference type="InterPro" id="IPR004651">
    <property type="entry name" value="HisF"/>
</dbReference>
<evidence type="ECO:0000256" key="6">
    <source>
        <dbReference type="ARBA" id="ARBA00022605"/>
    </source>
</evidence>
<name>A0ABT5NKT9_9PSED</name>
<gene>
    <name evidence="13" type="ORF">M5G21_26115</name>
</gene>
<evidence type="ECO:0000256" key="7">
    <source>
        <dbReference type="ARBA" id="ARBA00023102"/>
    </source>
</evidence>
<protein>
    <recommendedName>
        <fullName evidence="4">imidazole glycerol-phosphate synthase</fullName>
        <ecNumber evidence="4">4.3.2.10</ecNumber>
    </recommendedName>
    <alternativeName>
        <fullName evidence="10">IGP synthase cyclase subunit</fullName>
    </alternativeName>
</protein>
<dbReference type="InterPro" id="IPR013785">
    <property type="entry name" value="Aldolase_TIM"/>
</dbReference>
<dbReference type="PANTHER" id="PTHR21235">
    <property type="entry name" value="IMIDAZOLE GLYCEROL PHOSPHATE SYNTHASE SUBUNIT HISF/H IGP SYNTHASE SUBUNIT HISF/H"/>
    <property type="match status" value="1"/>
</dbReference>
<evidence type="ECO:0000256" key="8">
    <source>
        <dbReference type="ARBA" id="ARBA00023239"/>
    </source>
</evidence>
<dbReference type="InterPro" id="IPR011060">
    <property type="entry name" value="RibuloseP-bd_barrel"/>
</dbReference>
<evidence type="ECO:0000256" key="1">
    <source>
        <dbReference type="ARBA" id="ARBA00005091"/>
    </source>
</evidence>
<evidence type="ECO:0000256" key="5">
    <source>
        <dbReference type="ARBA" id="ARBA00022490"/>
    </source>
</evidence>
<dbReference type="Pfam" id="PF00977">
    <property type="entry name" value="His_biosynth"/>
    <property type="match status" value="1"/>
</dbReference>
<comment type="caution">
    <text evidence="13">The sequence shown here is derived from an EMBL/GenBank/DDBJ whole genome shotgun (WGS) entry which is preliminary data.</text>
</comment>
<dbReference type="EC" id="4.3.2.10" evidence="4"/>
<evidence type="ECO:0000313" key="14">
    <source>
        <dbReference type="Proteomes" id="UP001148189"/>
    </source>
</evidence>
<keyword evidence="5" id="KW-0963">Cytoplasm</keyword>
<comment type="subunit">
    <text evidence="3">Heterodimer of HisH and HisF.</text>
</comment>
<keyword evidence="8" id="KW-0456">Lyase</keyword>
<dbReference type="Gene3D" id="3.20.20.70">
    <property type="entry name" value="Aldolase class I"/>
    <property type="match status" value="1"/>
</dbReference>
<evidence type="ECO:0000256" key="10">
    <source>
        <dbReference type="ARBA" id="ARBA00030264"/>
    </source>
</evidence>
<dbReference type="EMBL" id="JAMDHD010000049">
    <property type="protein sequence ID" value="MDD0988437.1"/>
    <property type="molecule type" value="Genomic_DNA"/>
</dbReference>
<comment type="similarity">
    <text evidence="2 12">Belongs to the HisA/HisF family.</text>
</comment>
<dbReference type="InterPro" id="IPR006062">
    <property type="entry name" value="His_biosynth"/>
</dbReference>
<accession>A0ABT5NKT9</accession>
<reference evidence="13" key="1">
    <citation type="submission" date="2022-05" db="EMBL/GenBank/DDBJ databases">
        <title>Novel Pseudomonas spp. Isolated from a Rainbow Trout Aquaculture Facility.</title>
        <authorList>
            <person name="Testerman T."/>
            <person name="Graf J."/>
        </authorList>
    </citation>
    <scope>NUCLEOTIDE SEQUENCE</scope>
    <source>
        <strain evidence="13">ID1050</strain>
    </source>
</reference>
<comment type="function">
    <text evidence="9">IGPS catalyzes the conversion of PRFAR and glutamine to IGP, AICAR and glutamate. The HisF subunit catalyzes the cyclization activity that produces IGP and AICAR from PRFAR using the ammonia provided by the HisH subunit.</text>
</comment>
<dbReference type="PANTHER" id="PTHR21235:SF2">
    <property type="entry name" value="IMIDAZOLE GLYCEROL PHOSPHATE SYNTHASE HISHF"/>
    <property type="match status" value="1"/>
</dbReference>
<keyword evidence="7 12" id="KW-0368">Histidine biosynthesis</keyword>
<comment type="catalytic activity">
    <reaction evidence="11">
        <text>5-[(5-phospho-1-deoxy-D-ribulos-1-ylimino)methylamino]-1-(5-phospho-beta-D-ribosyl)imidazole-4-carboxamide + L-glutamine = D-erythro-1-(imidazol-4-yl)glycerol 3-phosphate + 5-amino-1-(5-phospho-beta-D-ribosyl)imidazole-4-carboxamide + L-glutamate + H(+)</text>
        <dbReference type="Rhea" id="RHEA:24793"/>
        <dbReference type="ChEBI" id="CHEBI:15378"/>
        <dbReference type="ChEBI" id="CHEBI:29985"/>
        <dbReference type="ChEBI" id="CHEBI:58278"/>
        <dbReference type="ChEBI" id="CHEBI:58359"/>
        <dbReference type="ChEBI" id="CHEBI:58475"/>
        <dbReference type="ChEBI" id="CHEBI:58525"/>
        <dbReference type="EC" id="4.3.2.10"/>
    </reaction>
</comment>
<evidence type="ECO:0000256" key="11">
    <source>
        <dbReference type="ARBA" id="ARBA00047838"/>
    </source>
</evidence>
<dbReference type="NCBIfam" id="NF038364">
    <property type="entry name" value="AglZ_HisF2_fam"/>
    <property type="match status" value="1"/>
</dbReference>
<evidence type="ECO:0000313" key="13">
    <source>
        <dbReference type="EMBL" id="MDD0988437.1"/>
    </source>
</evidence>